<keyword evidence="1" id="KW-0812">Transmembrane</keyword>
<keyword evidence="1" id="KW-1133">Transmembrane helix</keyword>
<dbReference type="EMBL" id="LZEU01000001">
    <property type="protein sequence ID" value="MBC9250756.1"/>
    <property type="molecule type" value="Genomic_DNA"/>
</dbReference>
<organism evidence="2 3">
    <name type="scientific">Aquipseudomonas alcaligenes</name>
    <name type="common">Pseudomonas alcaligenes</name>
    <dbReference type="NCBI Taxonomy" id="43263"/>
    <lineage>
        <taxon>Bacteria</taxon>
        <taxon>Pseudomonadati</taxon>
        <taxon>Pseudomonadota</taxon>
        <taxon>Gammaproteobacteria</taxon>
        <taxon>Pseudomonadales</taxon>
        <taxon>Pseudomonadaceae</taxon>
        <taxon>Aquipseudomonas</taxon>
    </lineage>
</organism>
<proteinExistence type="predicted"/>
<reference evidence="2 3" key="1">
    <citation type="submission" date="2016-06" db="EMBL/GenBank/DDBJ databases">
        <authorList>
            <person name="Ramos C."/>
            <person name="Pintado A."/>
            <person name="Crespo-Gomez J.I."/>
        </authorList>
    </citation>
    <scope>NUCLEOTIDE SEQUENCE [LARGE SCALE GENOMIC DNA]</scope>
    <source>
        <strain evidence="2 3">AVO110</strain>
    </source>
</reference>
<evidence type="ECO:0000256" key="1">
    <source>
        <dbReference type="SAM" id="Phobius"/>
    </source>
</evidence>
<feature type="transmembrane region" description="Helical" evidence="1">
    <location>
        <begin position="142"/>
        <end position="166"/>
    </location>
</feature>
<keyword evidence="1" id="KW-0472">Membrane</keyword>
<keyword evidence="3" id="KW-1185">Reference proteome</keyword>
<protein>
    <recommendedName>
        <fullName evidence="4">DUF3592 domain-containing protein</fullName>
    </recommendedName>
</protein>
<gene>
    <name evidence="2" type="ORF">A9179_10755</name>
</gene>
<evidence type="ECO:0000313" key="3">
    <source>
        <dbReference type="Proteomes" id="UP000744555"/>
    </source>
</evidence>
<accession>A0ABR7S2G7</accession>
<name>A0ABR7S2G7_AQUAC</name>
<evidence type="ECO:0008006" key="4">
    <source>
        <dbReference type="Google" id="ProtNLM"/>
    </source>
</evidence>
<sequence length="173" mass="19072">MLSFKTSPATHQKISRVSRWLCFAAFVVGLGFLGYTSVAGYRTATAILKDHSVATAAVSLKDVTEEHHRKGRTSLTYNFTYAFEAKGTQQVGEFSTSEDNAQPYLEEGAKVEVAFSNQDPSHFDRLERLQTQADLGGSLKRWLIMLPVGALLALVLHILIVARLFVPREAQAA</sequence>
<evidence type="ECO:0000313" key="2">
    <source>
        <dbReference type="EMBL" id="MBC9250756.1"/>
    </source>
</evidence>
<comment type="caution">
    <text evidence="2">The sequence shown here is derived from an EMBL/GenBank/DDBJ whole genome shotgun (WGS) entry which is preliminary data.</text>
</comment>
<dbReference type="RefSeq" id="WP_187805828.1">
    <property type="nucleotide sequence ID" value="NZ_LZEU01000001.1"/>
</dbReference>
<dbReference type="Proteomes" id="UP000744555">
    <property type="component" value="Unassembled WGS sequence"/>
</dbReference>
<feature type="transmembrane region" description="Helical" evidence="1">
    <location>
        <begin position="20"/>
        <end position="41"/>
    </location>
</feature>